<name>V4BBS4_LOTGI</name>
<dbReference type="RefSeq" id="XP_009045747.1">
    <property type="nucleotide sequence ID" value="XM_009047499.1"/>
</dbReference>
<dbReference type="Gene3D" id="2.60.120.650">
    <property type="entry name" value="Cupin"/>
    <property type="match status" value="1"/>
</dbReference>
<keyword evidence="2" id="KW-0812">Transmembrane</keyword>
<dbReference type="InterPro" id="IPR041667">
    <property type="entry name" value="Cupin_8"/>
</dbReference>
<protein>
    <recommendedName>
        <fullName evidence="3">JmjC domain-containing protein</fullName>
    </recommendedName>
</protein>
<feature type="region of interest" description="Disordered" evidence="1">
    <location>
        <begin position="417"/>
        <end position="438"/>
    </location>
</feature>
<evidence type="ECO:0000259" key="3">
    <source>
        <dbReference type="PROSITE" id="PS51184"/>
    </source>
</evidence>
<dbReference type="OMA" id="FPLECHK"/>
<feature type="domain" description="JmjC" evidence="3">
    <location>
        <begin position="191"/>
        <end position="368"/>
    </location>
</feature>
<dbReference type="HOGENOM" id="CLU_051080_1_0_1"/>
<accession>V4BBS4</accession>
<organism evidence="4 5">
    <name type="scientific">Lottia gigantea</name>
    <name type="common">Giant owl limpet</name>
    <dbReference type="NCBI Taxonomy" id="225164"/>
    <lineage>
        <taxon>Eukaryota</taxon>
        <taxon>Metazoa</taxon>
        <taxon>Spiralia</taxon>
        <taxon>Lophotrochozoa</taxon>
        <taxon>Mollusca</taxon>
        <taxon>Gastropoda</taxon>
        <taxon>Patellogastropoda</taxon>
        <taxon>Lottioidea</taxon>
        <taxon>Lottiidae</taxon>
        <taxon>Lottia</taxon>
    </lineage>
</organism>
<feature type="transmembrane region" description="Helical" evidence="2">
    <location>
        <begin position="41"/>
        <end position="61"/>
    </location>
</feature>
<dbReference type="PROSITE" id="PS51184">
    <property type="entry name" value="JMJC"/>
    <property type="match status" value="1"/>
</dbReference>
<keyword evidence="5" id="KW-1185">Reference proteome</keyword>
<dbReference type="AlphaFoldDB" id="V4BBS4"/>
<dbReference type="EMBL" id="KB199981">
    <property type="protein sequence ID" value="ESP03517.1"/>
    <property type="molecule type" value="Genomic_DNA"/>
</dbReference>
<keyword evidence="2" id="KW-0472">Membrane</keyword>
<dbReference type="InterPro" id="IPR003347">
    <property type="entry name" value="JmjC_dom"/>
</dbReference>
<gene>
    <name evidence="4" type="ORF">LOTGIDRAFT_237632</name>
</gene>
<feature type="compositionally biased region" description="Basic and acidic residues" evidence="1">
    <location>
        <begin position="417"/>
        <end position="429"/>
    </location>
</feature>
<dbReference type="STRING" id="225164.V4BBS4"/>
<keyword evidence="2" id="KW-1133">Transmembrane helix</keyword>
<dbReference type="Pfam" id="PF13621">
    <property type="entry name" value="Cupin_8"/>
    <property type="match status" value="1"/>
</dbReference>
<sequence length="438" mass="51865">MARLKVTSREGALKKIHGVRNPNIDIWSDIKTFFPVLDIQYSSFFAGIFSVIITVLIFSNIKKDEQTVQKTSWQSANLSQRPFTYDFIEAQKQRKANMEMYDYQYNEFGIDKRSDMSLEEFWDVYDGKWPVVITDVISDWPARQWTSDYFIQNYGEARVVMKAVHGSLDDAKGLALPLNLFIKHLNHSTTHTWTYLEDELFIPRRPHLSQQVPRNLYTEEDFFRMFPKEIRPWDCMFLWGTAHSRSFLHIDPYNWTGTNAVLKGHKKWKLFPPGQDHLLSIRYHRTCGFPLDCFKYNSEIDTFTDTEKYSQYKQATYIELDQYPGDFLIIPPGWFHQAYNVEETMAISGQYMNRNNYLIILEEIIKIGNIKREKLPSYFHSLLPPDQVTYLMSLIPKRILEKGKKITQQTIEQIENIDFKKTKEEESRKEKNKKNSKT</sequence>
<evidence type="ECO:0000256" key="1">
    <source>
        <dbReference type="SAM" id="MobiDB-lite"/>
    </source>
</evidence>
<dbReference type="CTD" id="20250508"/>
<dbReference type="InterPro" id="IPR050910">
    <property type="entry name" value="JMJD6_ArgDemeth/LysHydrox"/>
</dbReference>
<dbReference type="Proteomes" id="UP000030746">
    <property type="component" value="Unassembled WGS sequence"/>
</dbReference>
<dbReference type="SUPFAM" id="SSF51197">
    <property type="entry name" value="Clavaminate synthase-like"/>
    <property type="match status" value="1"/>
</dbReference>
<evidence type="ECO:0000313" key="4">
    <source>
        <dbReference type="EMBL" id="ESP03517.1"/>
    </source>
</evidence>
<dbReference type="KEGG" id="lgi:LOTGIDRAFT_237632"/>
<proteinExistence type="predicted"/>
<dbReference type="GO" id="GO:0000987">
    <property type="term" value="F:cis-regulatory region sequence-specific DNA binding"/>
    <property type="evidence" value="ECO:0007669"/>
    <property type="project" value="TreeGrafter"/>
</dbReference>
<dbReference type="OrthoDB" id="203487at2759"/>
<evidence type="ECO:0000256" key="2">
    <source>
        <dbReference type="SAM" id="Phobius"/>
    </source>
</evidence>
<dbReference type="GO" id="GO:0005634">
    <property type="term" value="C:nucleus"/>
    <property type="evidence" value="ECO:0007669"/>
    <property type="project" value="TreeGrafter"/>
</dbReference>
<evidence type="ECO:0000313" key="5">
    <source>
        <dbReference type="Proteomes" id="UP000030746"/>
    </source>
</evidence>
<dbReference type="PANTHER" id="PTHR12480:SF21">
    <property type="entry name" value="JMJC DOMAIN-CONTAINING PROTEIN 8"/>
    <property type="match status" value="1"/>
</dbReference>
<reference evidence="4 5" key="1">
    <citation type="journal article" date="2013" name="Nature">
        <title>Insights into bilaterian evolution from three spiralian genomes.</title>
        <authorList>
            <person name="Simakov O."/>
            <person name="Marletaz F."/>
            <person name="Cho S.J."/>
            <person name="Edsinger-Gonzales E."/>
            <person name="Havlak P."/>
            <person name="Hellsten U."/>
            <person name="Kuo D.H."/>
            <person name="Larsson T."/>
            <person name="Lv J."/>
            <person name="Arendt D."/>
            <person name="Savage R."/>
            <person name="Osoegawa K."/>
            <person name="de Jong P."/>
            <person name="Grimwood J."/>
            <person name="Chapman J.A."/>
            <person name="Shapiro H."/>
            <person name="Aerts A."/>
            <person name="Otillar R.P."/>
            <person name="Terry A.Y."/>
            <person name="Boore J.L."/>
            <person name="Grigoriev I.V."/>
            <person name="Lindberg D.R."/>
            <person name="Seaver E.C."/>
            <person name="Weisblat D.A."/>
            <person name="Putnam N.H."/>
            <person name="Rokhsar D.S."/>
        </authorList>
    </citation>
    <scope>NUCLEOTIDE SEQUENCE [LARGE SCALE GENOMIC DNA]</scope>
</reference>
<dbReference type="GeneID" id="20250508"/>
<dbReference type="PANTHER" id="PTHR12480">
    <property type="entry name" value="ARGININE DEMETHYLASE AND LYSYL-HYDROXYLASE JMJD"/>
    <property type="match status" value="1"/>
</dbReference>
<dbReference type="SMART" id="SM00558">
    <property type="entry name" value="JmjC"/>
    <property type="match status" value="1"/>
</dbReference>